<comment type="caution">
    <text evidence="7">The sequence shown here is derived from an EMBL/GenBank/DDBJ whole genome shotgun (WGS) entry which is preliminary data.</text>
</comment>
<keyword evidence="8" id="KW-1185">Reference proteome</keyword>
<feature type="transmembrane region" description="Helical" evidence="5">
    <location>
        <begin position="187"/>
        <end position="207"/>
    </location>
</feature>
<feature type="transmembrane region" description="Helical" evidence="5">
    <location>
        <begin position="240"/>
        <end position="263"/>
    </location>
</feature>
<keyword evidence="3 5" id="KW-1133">Transmembrane helix</keyword>
<feature type="transmembrane region" description="Helical" evidence="5">
    <location>
        <begin position="393"/>
        <end position="414"/>
    </location>
</feature>
<keyword evidence="2 5" id="KW-0812">Transmembrane</keyword>
<gene>
    <name evidence="7" type="ORF">SCF082_LOCUS31424</name>
</gene>
<reference evidence="7 8" key="1">
    <citation type="submission" date="2024-02" db="EMBL/GenBank/DDBJ databases">
        <authorList>
            <person name="Chen Y."/>
            <person name="Shah S."/>
            <person name="Dougan E. K."/>
            <person name="Thang M."/>
            <person name="Chan C."/>
        </authorList>
    </citation>
    <scope>NUCLEOTIDE SEQUENCE [LARGE SCALE GENOMIC DNA]</scope>
</reference>
<feature type="transmembrane region" description="Helical" evidence="5">
    <location>
        <begin position="65"/>
        <end position="90"/>
    </location>
</feature>
<feature type="transmembrane region" description="Helical" evidence="5">
    <location>
        <begin position="284"/>
        <end position="305"/>
    </location>
</feature>
<accession>A0ABP0N8L4</accession>
<dbReference type="PANTHER" id="PTHR22950:SF652">
    <property type="entry name" value="TRANSMEMBRANE AMINO ACID TRANSPORTER FAMILY PROTEIN"/>
    <property type="match status" value="1"/>
</dbReference>
<dbReference type="InterPro" id="IPR013057">
    <property type="entry name" value="AA_transpt_TM"/>
</dbReference>
<feature type="transmembrane region" description="Helical" evidence="5">
    <location>
        <begin position="435"/>
        <end position="459"/>
    </location>
</feature>
<name>A0ABP0N8L4_9DINO</name>
<evidence type="ECO:0000256" key="2">
    <source>
        <dbReference type="ARBA" id="ARBA00022692"/>
    </source>
</evidence>
<dbReference type="EMBL" id="CAXAMM010026602">
    <property type="protein sequence ID" value="CAK9059252.1"/>
    <property type="molecule type" value="Genomic_DNA"/>
</dbReference>
<evidence type="ECO:0000259" key="6">
    <source>
        <dbReference type="Pfam" id="PF01490"/>
    </source>
</evidence>
<feature type="domain" description="Amino acid transporter transmembrane" evidence="6">
    <location>
        <begin position="44"/>
        <end position="417"/>
    </location>
</feature>
<evidence type="ECO:0000256" key="5">
    <source>
        <dbReference type="SAM" id="Phobius"/>
    </source>
</evidence>
<evidence type="ECO:0000313" key="8">
    <source>
        <dbReference type="Proteomes" id="UP001642464"/>
    </source>
</evidence>
<evidence type="ECO:0000256" key="3">
    <source>
        <dbReference type="ARBA" id="ARBA00022989"/>
    </source>
</evidence>
<evidence type="ECO:0000313" key="7">
    <source>
        <dbReference type="EMBL" id="CAK9059252.1"/>
    </source>
</evidence>
<sequence length="463" mass="49389">MTEARAVYLEDSASEVLSDESVGHYASSAESSDAEDFEGVPVMAMAFNISKGIVGEGILSLPAGIAAGTGIVPALVVMTAFCVVMMYSFWSIGRCCEATGGKTHGDVGMAVLERGGRCFGGTMEVVNLLKTTMTCTAYALVIGKNSADVWTALDVHGSWFVTARGSFLTVLVVILLPLCLLRDLSKLAFSSFFGLACEAGVVVFMIVRLVTGEYAPGGEFYNSQEPGTQLSWGDGDGPEILAFDWSVFVLIGSMSTAFLAHYNAPKFYHQLRRRSSRSFLRATAGGYSIAVLLFATCMIVGYLTFGTNCQGNILHNYSPHDTWATVSRVAMLLATICGFPIAFTGLRTAALRLCGCGHRRRYWVPITVGLLSIIGLLGSVLTDLGIVNSLGGATLGSLIELIFPGLMIMWTFSASQSKETDVTEVFGRFEGRHGARLLTGLGVALLCFGTSIVLAVTVFKMDL</sequence>
<dbReference type="Pfam" id="PF01490">
    <property type="entry name" value="Aa_trans"/>
    <property type="match status" value="1"/>
</dbReference>
<feature type="transmembrane region" description="Helical" evidence="5">
    <location>
        <begin position="159"/>
        <end position="180"/>
    </location>
</feature>
<dbReference type="Proteomes" id="UP001642464">
    <property type="component" value="Unassembled WGS sequence"/>
</dbReference>
<organism evidence="7 8">
    <name type="scientific">Durusdinium trenchii</name>
    <dbReference type="NCBI Taxonomy" id="1381693"/>
    <lineage>
        <taxon>Eukaryota</taxon>
        <taxon>Sar</taxon>
        <taxon>Alveolata</taxon>
        <taxon>Dinophyceae</taxon>
        <taxon>Suessiales</taxon>
        <taxon>Symbiodiniaceae</taxon>
        <taxon>Durusdinium</taxon>
    </lineage>
</organism>
<feature type="transmembrane region" description="Helical" evidence="5">
    <location>
        <begin position="362"/>
        <end position="381"/>
    </location>
</feature>
<comment type="subcellular location">
    <subcellularLocation>
        <location evidence="1">Membrane</location>
        <topology evidence="1">Multi-pass membrane protein</topology>
    </subcellularLocation>
</comment>
<dbReference type="PANTHER" id="PTHR22950">
    <property type="entry name" value="AMINO ACID TRANSPORTER"/>
    <property type="match status" value="1"/>
</dbReference>
<evidence type="ECO:0000256" key="4">
    <source>
        <dbReference type="ARBA" id="ARBA00023136"/>
    </source>
</evidence>
<protein>
    <recommendedName>
        <fullName evidence="6">Amino acid transporter transmembrane domain-containing protein</fullName>
    </recommendedName>
</protein>
<keyword evidence="4 5" id="KW-0472">Membrane</keyword>
<proteinExistence type="predicted"/>
<feature type="transmembrane region" description="Helical" evidence="5">
    <location>
        <begin position="325"/>
        <end position="350"/>
    </location>
</feature>
<evidence type="ECO:0000256" key="1">
    <source>
        <dbReference type="ARBA" id="ARBA00004141"/>
    </source>
</evidence>